<dbReference type="GO" id="GO:0032196">
    <property type="term" value="P:transposition"/>
    <property type="evidence" value="ECO:0007669"/>
    <property type="project" value="UniProtKB-KW"/>
</dbReference>
<keyword evidence="2" id="KW-0815">Transposition</keyword>
<dbReference type="Proteomes" id="UP000216188">
    <property type="component" value="Unassembled WGS sequence"/>
</dbReference>
<dbReference type="EMBL" id="NNRM01000044">
    <property type="protein sequence ID" value="OYR22498.1"/>
    <property type="molecule type" value="Genomic_DNA"/>
</dbReference>
<dbReference type="InterPro" id="IPR047930">
    <property type="entry name" value="Transpos_IS6"/>
</dbReference>
<evidence type="ECO:0000259" key="5">
    <source>
        <dbReference type="Pfam" id="PF13610"/>
    </source>
</evidence>
<reference evidence="6 7" key="1">
    <citation type="submission" date="2017-07" db="EMBL/GenBank/DDBJ databases">
        <title>Phylogenetic study on the rhizospheric bacterium Ochrobactrum sp. A44.</title>
        <authorList>
            <person name="Krzyzanowska D.M."/>
            <person name="Ossowicki A."/>
            <person name="Rajewska M."/>
            <person name="Maciag T."/>
            <person name="Kaczynski Z."/>
            <person name="Czerwicka M."/>
            <person name="Jafra S."/>
        </authorList>
    </citation>
    <scope>NUCLEOTIDE SEQUENCE [LARGE SCALE GENOMIC DNA]</scope>
    <source>
        <strain evidence="6 7">CCUG 30717</strain>
    </source>
</reference>
<sequence>MFKGRHFDKSVILLCVRGYLVYNLSLRNVKEMMAERGIDLDHSTVHRWVICFSPKLPECFNRKKRQVTRKWNLDETYIKVKGEWLYLYRAIDSNGDTVEFYFSKHRDLTAAERFIRKALARHGRPVRIAIDGSETNRIAIVQCDAESRLSQTGKPIAIRCSEYMNNTIERDHRRIKRRTRSMLGFKSETAAGITLAGIELIHMMRKQQCIFEYQKALSIKQQFEVLAA</sequence>
<dbReference type="NCBIfam" id="NF033587">
    <property type="entry name" value="transpos_IS6"/>
    <property type="match status" value="1"/>
</dbReference>
<dbReference type="GO" id="GO:0003677">
    <property type="term" value="F:DNA binding"/>
    <property type="evidence" value="ECO:0007669"/>
    <property type="project" value="UniProtKB-KW"/>
</dbReference>
<proteinExistence type="predicted"/>
<gene>
    <name evidence="6" type="ORF">CEV34_4330</name>
</gene>
<evidence type="ECO:0000313" key="7">
    <source>
        <dbReference type="Proteomes" id="UP000216188"/>
    </source>
</evidence>
<keyword evidence="7" id="KW-1185">Reference proteome</keyword>
<keyword evidence="4" id="KW-0233">DNA recombination</keyword>
<dbReference type="SUPFAM" id="SSF53098">
    <property type="entry name" value="Ribonuclease H-like"/>
    <property type="match status" value="1"/>
</dbReference>
<evidence type="ECO:0000313" key="6">
    <source>
        <dbReference type="EMBL" id="OYR22498.1"/>
    </source>
</evidence>
<feature type="domain" description="DDE" evidence="5">
    <location>
        <begin position="70"/>
        <end position="207"/>
    </location>
</feature>
<keyword evidence="3" id="KW-0238">DNA-binding</keyword>
<evidence type="ECO:0000256" key="4">
    <source>
        <dbReference type="ARBA" id="ARBA00023172"/>
    </source>
</evidence>
<evidence type="ECO:0000256" key="2">
    <source>
        <dbReference type="ARBA" id="ARBA00022578"/>
    </source>
</evidence>
<comment type="caution">
    <text evidence="6">The sequence shown here is derived from an EMBL/GenBank/DDBJ whole genome shotgun (WGS) entry which is preliminary data.</text>
</comment>
<accession>A0A256G623</accession>
<dbReference type="RefSeq" id="WP_094544398.1">
    <property type="nucleotide sequence ID" value="NZ_JBHEEM010000004.1"/>
</dbReference>
<dbReference type="InterPro" id="IPR052183">
    <property type="entry name" value="IS_Transposase"/>
</dbReference>
<dbReference type="InterPro" id="IPR036397">
    <property type="entry name" value="RNaseH_sf"/>
</dbReference>
<dbReference type="AlphaFoldDB" id="A0A256G623"/>
<dbReference type="GO" id="GO:0006310">
    <property type="term" value="P:DNA recombination"/>
    <property type="evidence" value="ECO:0007669"/>
    <property type="project" value="UniProtKB-KW"/>
</dbReference>
<name>A0A256G623_9HYPH</name>
<evidence type="ECO:0000256" key="3">
    <source>
        <dbReference type="ARBA" id="ARBA00023125"/>
    </source>
</evidence>
<evidence type="ECO:0000256" key="1">
    <source>
        <dbReference type="ARBA" id="ARBA00002286"/>
    </source>
</evidence>
<dbReference type="InterPro" id="IPR012337">
    <property type="entry name" value="RNaseH-like_sf"/>
</dbReference>
<dbReference type="Pfam" id="PF13610">
    <property type="entry name" value="DDE_Tnp_IS240"/>
    <property type="match status" value="1"/>
</dbReference>
<dbReference type="PANTHER" id="PTHR35528:SF3">
    <property type="entry name" value="BLL1675 PROTEIN"/>
    <property type="match status" value="1"/>
</dbReference>
<dbReference type="PANTHER" id="PTHR35528">
    <property type="entry name" value="BLL1675 PROTEIN"/>
    <property type="match status" value="1"/>
</dbReference>
<comment type="function">
    <text evidence="1">Involved in the transposition of the insertion sequence.</text>
</comment>
<protein>
    <submittedName>
        <fullName evidence="6">Transposase IS66 family protein</fullName>
    </submittedName>
</protein>
<dbReference type="InterPro" id="IPR032874">
    <property type="entry name" value="DDE_dom"/>
</dbReference>
<organism evidence="6 7">
    <name type="scientific">Brucella pseudogrignonensis</name>
    <dbReference type="NCBI Taxonomy" id="419475"/>
    <lineage>
        <taxon>Bacteria</taxon>
        <taxon>Pseudomonadati</taxon>
        <taxon>Pseudomonadota</taxon>
        <taxon>Alphaproteobacteria</taxon>
        <taxon>Hyphomicrobiales</taxon>
        <taxon>Brucellaceae</taxon>
        <taxon>Brucella/Ochrobactrum group</taxon>
        <taxon>Brucella</taxon>
    </lineage>
</organism>
<dbReference type="Gene3D" id="3.30.420.10">
    <property type="entry name" value="Ribonuclease H-like superfamily/Ribonuclease H"/>
    <property type="match status" value="1"/>
</dbReference>